<keyword evidence="3" id="KW-1185">Reference proteome</keyword>
<protein>
    <submittedName>
        <fullName evidence="2">Uncharacterized protein</fullName>
    </submittedName>
</protein>
<dbReference type="OrthoDB" id="3269578at2759"/>
<feature type="region of interest" description="Disordered" evidence="1">
    <location>
        <begin position="54"/>
        <end position="87"/>
    </location>
</feature>
<evidence type="ECO:0000313" key="3">
    <source>
        <dbReference type="Proteomes" id="UP000298061"/>
    </source>
</evidence>
<dbReference type="AlphaFoldDB" id="A0A4Y9ZLP6"/>
<feature type="compositionally biased region" description="Polar residues" evidence="1">
    <location>
        <begin position="60"/>
        <end position="69"/>
    </location>
</feature>
<reference evidence="2 3" key="1">
    <citation type="submission" date="2019-02" db="EMBL/GenBank/DDBJ databases">
        <title>Genome sequencing of the rare red list fungi Hericium alpestre (H. flagellum).</title>
        <authorList>
            <person name="Buettner E."/>
            <person name="Kellner H."/>
        </authorList>
    </citation>
    <scope>NUCLEOTIDE SEQUENCE [LARGE SCALE GENOMIC DNA]</scope>
    <source>
        <strain evidence="2 3">DSM 108284</strain>
    </source>
</reference>
<evidence type="ECO:0000256" key="1">
    <source>
        <dbReference type="SAM" id="MobiDB-lite"/>
    </source>
</evidence>
<dbReference type="Proteomes" id="UP000298061">
    <property type="component" value="Unassembled WGS sequence"/>
</dbReference>
<accession>A0A4Y9ZLP6</accession>
<evidence type="ECO:0000313" key="2">
    <source>
        <dbReference type="EMBL" id="TFY74741.1"/>
    </source>
</evidence>
<sequence length="192" mass="20123">MSLHNCRTWLQAKGMSINSAHGSAIGLNISRSFDFDNSLSIHLSMAPFTIRIPARPSGAPSDSASQQKNLAAPAAAQPTSRGKDSNVPLLSEGWLRNPAWVDGGVNLPRFYTTAAEIQDAIQLAANAGITVPHHQTPVQEGEGAVLAAGKGVPAATAQGGPVANVINETKAVTAGTAVNTRKYFLYSFDYPD</sequence>
<name>A0A4Y9ZLP6_9AGAM</name>
<dbReference type="EMBL" id="SFCI01001901">
    <property type="protein sequence ID" value="TFY74741.1"/>
    <property type="molecule type" value="Genomic_DNA"/>
</dbReference>
<comment type="caution">
    <text evidence="2">The sequence shown here is derived from an EMBL/GenBank/DDBJ whole genome shotgun (WGS) entry which is preliminary data.</text>
</comment>
<proteinExistence type="predicted"/>
<gene>
    <name evidence="2" type="ORF">EWM64_g9270</name>
</gene>
<organism evidence="2 3">
    <name type="scientific">Hericium alpestre</name>
    <dbReference type="NCBI Taxonomy" id="135208"/>
    <lineage>
        <taxon>Eukaryota</taxon>
        <taxon>Fungi</taxon>
        <taxon>Dikarya</taxon>
        <taxon>Basidiomycota</taxon>
        <taxon>Agaricomycotina</taxon>
        <taxon>Agaricomycetes</taxon>
        <taxon>Russulales</taxon>
        <taxon>Hericiaceae</taxon>
        <taxon>Hericium</taxon>
    </lineage>
</organism>